<accession>A0ABZ2TLK1</accession>
<protein>
    <submittedName>
        <fullName evidence="1">DUF393 domain-containing protein</fullName>
    </submittedName>
</protein>
<organism evidence="1 2">
    <name type="scientific">Roseovarius rhodophyticola</name>
    <dbReference type="NCBI Taxonomy" id="3080827"/>
    <lineage>
        <taxon>Bacteria</taxon>
        <taxon>Pseudomonadati</taxon>
        <taxon>Pseudomonadota</taxon>
        <taxon>Alphaproteobacteria</taxon>
        <taxon>Rhodobacterales</taxon>
        <taxon>Roseobacteraceae</taxon>
        <taxon>Roseovarius</taxon>
    </lineage>
</organism>
<keyword evidence="2" id="KW-1185">Reference proteome</keyword>
<sequence>MAEARKQSACDLTVYFDGSCPLCRAEIDYFQNRTTHGTVHFEDVSKPDANLAHGLDRTQAMKRFHVRRSDGEVFSGAAGFAEMWARAPGWRWLARLAHVPGVLWVMERGYRGFLVFRPLLIRVLSPILRRKTQGAKVPDA</sequence>
<dbReference type="EMBL" id="CP146606">
    <property type="protein sequence ID" value="WYK18658.1"/>
    <property type="molecule type" value="Genomic_DNA"/>
</dbReference>
<dbReference type="Proteomes" id="UP001281305">
    <property type="component" value="Chromosome"/>
</dbReference>
<name>A0ABZ2TLK1_9RHOB</name>
<proteinExistence type="predicted"/>
<dbReference type="InterPro" id="IPR044691">
    <property type="entry name" value="DCC1_Trx"/>
</dbReference>
<dbReference type="Pfam" id="PF04134">
    <property type="entry name" value="DCC1-like"/>
    <property type="match status" value="1"/>
</dbReference>
<evidence type="ECO:0000313" key="2">
    <source>
        <dbReference type="Proteomes" id="UP001281305"/>
    </source>
</evidence>
<dbReference type="InterPro" id="IPR007263">
    <property type="entry name" value="DCC1-like"/>
</dbReference>
<reference evidence="1 2" key="1">
    <citation type="submission" date="2024-02" db="EMBL/GenBank/DDBJ databases">
        <title>Roseovarius strain W115 nov., isolated from a marine algae.</title>
        <authorList>
            <person name="Lee M.W."/>
            <person name="Lee J.K."/>
            <person name="Kim J.M."/>
            <person name="Choi D.G."/>
            <person name="Baek J.H."/>
            <person name="Bayburt H."/>
            <person name="Jung J.J."/>
            <person name="Han D.M."/>
            <person name="Jeon C.O."/>
        </authorList>
    </citation>
    <scope>NUCLEOTIDE SEQUENCE [LARGE SCALE GENOMIC DNA]</scope>
    <source>
        <strain evidence="1 2">W115</strain>
    </source>
</reference>
<dbReference type="PANTHER" id="PTHR34290:SF2">
    <property type="entry name" value="OS04G0668800 PROTEIN"/>
    <property type="match status" value="1"/>
</dbReference>
<dbReference type="RefSeq" id="WP_317055341.1">
    <property type="nucleotide sequence ID" value="NZ_CP146606.1"/>
</dbReference>
<evidence type="ECO:0000313" key="1">
    <source>
        <dbReference type="EMBL" id="WYK18658.1"/>
    </source>
</evidence>
<dbReference type="PANTHER" id="PTHR34290">
    <property type="entry name" value="SI:CH73-390P7.2"/>
    <property type="match status" value="1"/>
</dbReference>
<gene>
    <name evidence="1" type="ORF">RZS32_001870</name>
</gene>